<feature type="domain" description="Neurotransmitter-gated ion-channel ligand-binding" evidence="7">
    <location>
        <begin position="72"/>
        <end position="280"/>
    </location>
</feature>
<dbReference type="Gene3D" id="2.70.170.10">
    <property type="entry name" value="Neurotransmitter-gated ion-channel ligand-binding domain"/>
    <property type="match status" value="1"/>
</dbReference>
<dbReference type="SUPFAM" id="SSF63712">
    <property type="entry name" value="Nicotinic receptor ligand binding domain-like"/>
    <property type="match status" value="1"/>
</dbReference>
<feature type="transmembrane region" description="Helical" evidence="6">
    <location>
        <begin position="289"/>
        <end position="307"/>
    </location>
</feature>
<feature type="transmembrane region" description="Helical" evidence="6">
    <location>
        <begin position="314"/>
        <end position="332"/>
    </location>
</feature>
<organism evidence="9">
    <name type="scientific">Neodiprion lecontei</name>
    <name type="common">Redheaded pine sawfly</name>
    <dbReference type="NCBI Taxonomy" id="441921"/>
    <lineage>
        <taxon>Eukaryota</taxon>
        <taxon>Metazoa</taxon>
        <taxon>Ecdysozoa</taxon>
        <taxon>Arthropoda</taxon>
        <taxon>Hexapoda</taxon>
        <taxon>Insecta</taxon>
        <taxon>Pterygota</taxon>
        <taxon>Neoptera</taxon>
        <taxon>Endopterygota</taxon>
        <taxon>Hymenoptera</taxon>
        <taxon>Tenthredinoidea</taxon>
        <taxon>Diprionidae</taxon>
        <taxon>Diprioninae</taxon>
        <taxon>Neodiprion</taxon>
    </lineage>
</organism>
<dbReference type="InterPro" id="IPR036719">
    <property type="entry name" value="Neuro-gated_channel_TM_sf"/>
</dbReference>
<feature type="transmembrane region" description="Helical" evidence="6">
    <location>
        <begin position="446"/>
        <end position="463"/>
    </location>
</feature>
<dbReference type="InParanoid" id="A0A6J0B4B9"/>
<sequence>MGGHVCKPFHDFLWFRSLLIIRLRVTVEDFPVMLTKRLFLWIVIFAVHTAKISVDASSDCNSVRKGEPATMQLKRCLLRNYDPFIRPAGVSTNGTTVVSIALTPKHIDFVDRKNILIFHTWIRLSWSDGNLSWTSGKRGIDRLHIDSDEIWMPPLTMYSSAEVGYEHMEIPPTDCVLLSSGDFHCVVEMNYVSHCVADYRHWPFDKHNCSIILGSWFESHDEIKYHVKDKKTVFGGLMTLDFTPNPEWKLVSFGIIENMTKRISHDITIPSVVYNVIIERYSAYMQTTILAPAVLLIILTLAVLWLDPTSVERLLLAALNLICHLLCMLNLSEKVPFNGSSLPSILVFHQNSMIIASVTLFLTVVLRQMLEISGTASALLASTESIIFKSRAARLAETKNSNPSDSATVETENDDVGLVDADGPQAENDPGSSNAWQRLITFIDRLAFAGAFITYVVMIWVLTPRNDINTDAPDFPVQS</sequence>
<keyword evidence="3 6" id="KW-1133">Transmembrane helix</keyword>
<evidence type="ECO:0000256" key="4">
    <source>
        <dbReference type="ARBA" id="ARBA00023136"/>
    </source>
</evidence>
<dbReference type="InterPro" id="IPR036734">
    <property type="entry name" value="Neur_chan_lig-bd_sf"/>
</dbReference>
<dbReference type="GO" id="GO:0005230">
    <property type="term" value="F:extracellular ligand-gated monoatomic ion channel activity"/>
    <property type="evidence" value="ECO:0007669"/>
    <property type="project" value="InterPro"/>
</dbReference>
<evidence type="ECO:0000313" key="8">
    <source>
        <dbReference type="Proteomes" id="UP000829291"/>
    </source>
</evidence>
<evidence type="ECO:0000259" key="7">
    <source>
        <dbReference type="Pfam" id="PF02931"/>
    </source>
</evidence>
<dbReference type="PANTHER" id="PTHR18945">
    <property type="entry name" value="NEUROTRANSMITTER GATED ION CHANNEL"/>
    <property type="match status" value="1"/>
</dbReference>
<dbReference type="InterPro" id="IPR006201">
    <property type="entry name" value="Neur_channel"/>
</dbReference>
<dbReference type="AlphaFoldDB" id="A0A6J0B4B9"/>
<evidence type="ECO:0000256" key="2">
    <source>
        <dbReference type="ARBA" id="ARBA00022692"/>
    </source>
</evidence>
<dbReference type="Pfam" id="PF02931">
    <property type="entry name" value="Neur_chan_LBD"/>
    <property type="match status" value="1"/>
</dbReference>
<feature type="transmembrane region" description="Helical" evidence="6">
    <location>
        <begin position="344"/>
        <end position="366"/>
    </location>
</feature>
<keyword evidence="9" id="KW-0675">Receptor</keyword>
<dbReference type="GO" id="GO:0004888">
    <property type="term" value="F:transmembrane signaling receptor activity"/>
    <property type="evidence" value="ECO:0007669"/>
    <property type="project" value="InterPro"/>
</dbReference>
<dbReference type="KEGG" id="nlo:107217075"/>
<keyword evidence="4 6" id="KW-0472">Membrane</keyword>
<dbReference type="InterPro" id="IPR038050">
    <property type="entry name" value="Neuro_actylchol_rec"/>
</dbReference>
<feature type="compositionally biased region" description="Polar residues" evidence="5">
    <location>
        <begin position="399"/>
        <end position="410"/>
    </location>
</feature>
<evidence type="ECO:0000256" key="5">
    <source>
        <dbReference type="SAM" id="MobiDB-lite"/>
    </source>
</evidence>
<comment type="subcellular location">
    <subcellularLocation>
        <location evidence="1">Membrane</location>
        <topology evidence="1">Multi-pass membrane protein</topology>
    </subcellularLocation>
</comment>
<dbReference type="OrthoDB" id="410315at2759"/>
<dbReference type="GeneID" id="107217075"/>
<evidence type="ECO:0000256" key="3">
    <source>
        <dbReference type="ARBA" id="ARBA00022989"/>
    </source>
</evidence>
<dbReference type="Proteomes" id="UP000829291">
    <property type="component" value="Chromosome 1"/>
</dbReference>
<reference evidence="9" key="1">
    <citation type="submission" date="2025-08" db="UniProtKB">
        <authorList>
            <consortium name="RefSeq"/>
        </authorList>
    </citation>
    <scope>IDENTIFICATION</scope>
    <source>
        <tissue evidence="9">Thorax and Abdomen</tissue>
    </source>
</reference>
<dbReference type="CDD" id="cd18989">
    <property type="entry name" value="LGIC_ECD_cation"/>
    <property type="match status" value="1"/>
</dbReference>
<accession>A0A6J0B4B9</accession>
<gene>
    <name evidence="9" type="primary">LOC107217075</name>
</gene>
<dbReference type="SUPFAM" id="SSF90112">
    <property type="entry name" value="Neurotransmitter-gated ion-channel transmembrane pore"/>
    <property type="match status" value="1"/>
</dbReference>
<dbReference type="InterPro" id="IPR006202">
    <property type="entry name" value="Neur_chan_lig-bd"/>
</dbReference>
<evidence type="ECO:0000256" key="6">
    <source>
        <dbReference type="SAM" id="Phobius"/>
    </source>
</evidence>
<name>A0A6J0B4B9_NEOLC</name>
<keyword evidence="2 6" id="KW-0812">Transmembrane</keyword>
<protein>
    <submittedName>
        <fullName evidence="9">Neuronal acetylcholine receptor subunit beta-4</fullName>
    </submittedName>
</protein>
<dbReference type="Gene3D" id="1.20.58.390">
    <property type="entry name" value="Neurotransmitter-gated ion-channel transmembrane domain"/>
    <property type="match status" value="1"/>
</dbReference>
<dbReference type="RefSeq" id="XP_015509929.2">
    <property type="nucleotide sequence ID" value="XM_015654443.2"/>
</dbReference>
<proteinExistence type="predicted"/>
<evidence type="ECO:0000256" key="1">
    <source>
        <dbReference type="ARBA" id="ARBA00004141"/>
    </source>
</evidence>
<feature type="region of interest" description="Disordered" evidence="5">
    <location>
        <begin position="399"/>
        <end position="432"/>
    </location>
</feature>
<dbReference type="GO" id="GO:0016020">
    <property type="term" value="C:membrane"/>
    <property type="evidence" value="ECO:0007669"/>
    <property type="project" value="UniProtKB-SubCell"/>
</dbReference>
<evidence type="ECO:0000313" key="9">
    <source>
        <dbReference type="RefSeq" id="XP_015509929.2"/>
    </source>
</evidence>
<keyword evidence="8" id="KW-1185">Reference proteome</keyword>